<comment type="caution">
    <text evidence="1">The sequence shown here is derived from an EMBL/GenBank/DDBJ whole genome shotgun (WGS) entry which is preliminary data.</text>
</comment>
<dbReference type="Proteomes" id="UP001519460">
    <property type="component" value="Unassembled WGS sequence"/>
</dbReference>
<evidence type="ECO:0000313" key="2">
    <source>
        <dbReference type="Proteomes" id="UP001519460"/>
    </source>
</evidence>
<sequence length="106" mass="11913">MNQYWKLGACELFMNFADRQTDPVEISPPTDGRLIRGHRAGWYERTRGCTDHQSFPLRAFHSESELSVLACFHGVRTSSPGGLMVSASCGQVIKPFPRTSKLTRIL</sequence>
<keyword evidence="2" id="KW-1185">Reference proteome</keyword>
<dbReference type="EMBL" id="JACVVK020000003">
    <property type="protein sequence ID" value="KAK7507904.1"/>
    <property type="molecule type" value="Genomic_DNA"/>
</dbReference>
<gene>
    <name evidence="1" type="ORF">BaRGS_00000869</name>
</gene>
<organism evidence="1 2">
    <name type="scientific">Batillaria attramentaria</name>
    <dbReference type="NCBI Taxonomy" id="370345"/>
    <lineage>
        <taxon>Eukaryota</taxon>
        <taxon>Metazoa</taxon>
        <taxon>Spiralia</taxon>
        <taxon>Lophotrochozoa</taxon>
        <taxon>Mollusca</taxon>
        <taxon>Gastropoda</taxon>
        <taxon>Caenogastropoda</taxon>
        <taxon>Sorbeoconcha</taxon>
        <taxon>Cerithioidea</taxon>
        <taxon>Batillariidae</taxon>
        <taxon>Batillaria</taxon>
    </lineage>
</organism>
<protein>
    <submittedName>
        <fullName evidence="1">Uncharacterized protein</fullName>
    </submittedName>
</protein>
<proteinExistence type="predicted"/>
<evidence type="ECO:0000313" key="1">
    <source>
        <dbReference type="EMBL" id="KAK7507904.1"/>
    </source>
</evidence>
<name>A0ABD0M7H0_9CAEN</name>
<dbReference type="AlphaFoldDB" id="A0ABD0M7H0"/>
<accession>A0ABD0M7H0</accession>
<reference evidence="1 2" key="1">
    <citation type="journal article" date="2023" name="Sci. Data">
        <title>Genome assembly of the Korean intertidal mud-creeper Batillaria attramentaria.</title>
        <authorList>
            <person name="Patra A.K."/>
            <person name="Ho P.T."/>
            <person name="Jun S."/>
            <person name="Lee S.J."/>
            <person name="Kim Y."/>
            <person name="Won Y.J."/>
        </authorList>
    </citation>
    <scope>NUCLEOTIDE SEQUENCE [LARGE SCALE GENOMIC DNA]</scope>
    <source>
        <strain evidence="1">Wonlab-2016</strain>
    </source>
</reference>